<proteinExistence type="predicted"/>
<dbReference type="AlphaFoldDB" id="A0A853DP18"/>
<dbReference type="EMBL" id="JACCFW010000001">
    <property type="protein sequence ID" value="NYJ75885.1"/>
    <property type="molecule type" value="Genomic_DNA"/>
</dbReference>
<sequence>MSTVVSRPRHWPRKATLAAVSAVLVVCTAVALLLGALDHRYGPIRGGSFSGPVSNDLALSSEDSSYRLTLAPRTAGQVIGSLYNPGSHAVTIRSASAGDMAPAIGVQWSVFHTVPEGSAFGVDTPWHSFPATIPAQGFIRLLLTLHRPSTCPPNASFRSDSTFDGSLLLRWKSLLRTHTTFADNVTLPIKIC</sequence>
<name>A0A853DP18_9MICO</name>
<evidence type="ECO:0000313" key="1">
    <source>
        <dbReference type="EMBL" id="NYJ75885.1"/>
    </source>
</evidence>
<reference evidence="1 2" key="1">
    <citation type="submission" date="2020-07" db="EMBL/GenBank/DDBJ databases">
        <title>Sequencing the genomes of 1000 actinobacteria strains.</title>
        <authorList>
            <person name="Klenk H.-P."/>
        </authorList>
    </citation>
    <scope>NUCLEOTIDE SEQUENCE [LARGE SCALE GENOMIC DNA]</scope>
    <source>
        <strain evidence="1 2">DSM 29531</strain>
    </source>
</reference>
<protein>
    <submittedName>
        <fullName evidence="1">Uncharacterized protein</fullName>
    </submittedName>
</protein>
<comment type="caution">
    <text evidence="1">The sequence shown here is derived from an EMBL/GenBank/DDBJ whole genome shotgun (WGS) entry which is preliminary data.</text>
</comment>
<evidence type="ECO:0000313" key="2">
    <source>
        <dbReference type="Proteomes" id="UP000571817"/>
    </source>
</evidence>
<keyword evidence="2" id="KW-1185">Reference proteome</keyword>
<dbReference type="Proteomes" id="UP000571817">
    <property type="component" value="Unassembled WGS sequence"/>
</dbReference>
<accession>A0A853DP18</accession>
<dbReference type="RefSeq" id="WP_179482883.1">
    <property type="nucleotide sequence ID" value="NZ_JACCFW010000001.1"/>
</dbReference>
<organism evidence="1 2">
    <name type="scientific">Allobranchiibius huperziae</name>
    <dbReference type="NCBI Taxonomy" id="1874116"/>
    <lineage>
        <taxon>Bacteria</taxon>
        <taxon>Bacillati</taxon>
        <taxon>Actinomycetota</taxon>
        <taxon>Actinomycetes</taxon>
        <taxon>Micrococcales</taxon>
        <taxon>Dermacoccaceae</taxon>
        <taxon>Allobranchiibius</taxon>
    </lineage>
</organism>
<gene>
    <name evidence="1" type="ORF">HNR15_002848</name>
</gene>